<dbReference type="RefSeq" id="WP_101250750.1">
    <property type="nucleotide sequence ID" value="NZ_PIUM01000011.1"/>
</dbReference>
<reference evidence="3" key="1">
    <citation type="submission" date="2017-12" db="EMBL/GenBank/DDBJ databases">
        <title>Draft genome sequence of Telmatospirillum siberiense 26-4b1T, an acidotolerant peatland alphaproteobacterium potentially involved in sulfur cycling.</title>
        <authorList>
            <person name="Hausmann B."/>
            <person name="Pjevac P."/>
            <person name="Schreck K."/>
            <person name="Herbold C.W."/>
            <person name="Daims H."/>
            <person name="Wagner M."/>
            <person name="Pester M."/>
            <person name="Loy A."/>
        </authorList>
    </citation>
    <scope>NUCLEOTIDE SEQUENCE [LARGE SCALE GENOMIC DNA]</scope>
    <source>
        <strain evidence="3">26-4b1</strain>
    </source>
</reference>
<evidence type="ECO:0000313" key="2">
    <source>
        <dbReference type="EMBL" id="PKU24464.1"/>
    </source>
</evidence>
<dbReference type="Proteomes" id="UP000233293">
    <property type="component" value="Unassembled WGS sequence"/>
</dbReference>
<dbReference type="PANTHER" id="PTHR36973:SF4">
    <property type="entry name" value="NODULATION PROTEIN"/>
    <property type="match status" value="1"/>
</dbReference>
<dbReference type="Pfam" id="PF05050">
    <property type="entry name" value="Methyltransf_21"/>
    <property type="match status" value="1"/>
</dbReference>
<dbReference type="GO" id="GO:0032259">
    <property type="term" value="P:methylation"/>
    <property type="evidence" value="ECO:0007669"/>
    <property type="project" value="UniProtKB-KW"/>
</dbReference>
<evidence type="ECO:0000313" key="3">
    <source>
        <dbReference type="Proteomes" id="UP000233293"/>
    </source>
</evidence>
<dbReference type="SUPFAM" id="SSF53335">
    <property type="entry name" value="S-adenosyl-L-methionine-dependent methyltransferases"/>
    <property type="match status" value="1"/>
</dbReference>
<keyword evidence="2" id="KW-0489">Methyltransferase</keyword>
<dbReference type="NCBIfam" id="TIGR01444">
    <property type="entry name" value="fkbM_fam"/>
    <property type="match status" value="1"/>
</dbReference>
<feature type="domain" description="Methyltransferase FkbM" evidence="1">
    <location>
        <begin position="47"/>
        <end position="213"/>
    </location>
</feature>
<gene>
    <name evidence="2" type="ORF">CWS72_11495</name>
</gene>
<name>A0A2N3PVN2_9PROT</name>
<accession>A0A2N3PVN2</accession>
<dbReference type="EMBL" id="PIUM01000011">
    <property type="protein sequence ID" value="PKU24464.1"/>
    <property type="molecule type" value="Genomic_DNA"/>
</dbReference>
<keyword evidence="3" id="KW-1185">Reference proteome</keyword>
<dbReference type="InterPro" id="IPR006342">
    <property type="entry name" value="FkbM_mtfrase"/>
</dbReference>
<organism evidence="2 3">
    <name type="scientific">Telmatospirillum siberiense</name>
    <dbReference type="NCBI Taxonomy" id="382514"/>
    <lineage>
        <taxon>Bacteria</taxon>
        <taxon>Pseudomonadati</taxon>
        <taxon>Pseudomonadota</taxon>
        <taxon>Alphaproteobacteria</taxon>
        <taxon>Rhodospirillales</taxon>
        <taxon>Rhodospirillaceae</taxon>
        <taxon>Telmatospirillum</taxon>
    </lineage>
</organism>
<dbReference type="AlphaFoldDB" id="A0A2N3PVN2"/>
<dbReference type="InterPro" id="IPR053188">
    <property type="entry name" value="FkbM_Methyltransferase"/>
</dbReference>
<dbReference type="InterPro" id="IPR029063">
    <property type="entry name" value="SAM-dependent_MTases_sf"/>
</dbReference>
<proteinExistence type="predicted"/>
<keyword evidence="2" id="KW-0808">Transferase</keyword>
<dbReference type="GO" id="GO:0008171">
    <property type="term" value="F:O-methyltransferase activity"/>
    <property type="evidence" value="ECO:0007669"/>
    <property type="project" value="TreeGrafter"/>
</dbReference>
<dbReference type="Gene3D" id="3.40.50.150">
    <property type="entry name" value="Vaccinia Virus protein VP39"/>
    <property type="match status" value="1"/>
</dbReference>
<dbReference type="OrthoDB" id="292760at2"/>
<protein>
    <submittedName>
        <fullName evidence="2">FkbM family methyltransferase</fullName>
    </submittedName>
</protein>
<comment type="caution">
    <text evidence="2">The sequence shown here is derived from an EMBL/GenBank/DDBJ whole genome shotgun (WGS) entry which is preliminary data.</text>
</comment>
<dbReference type="PANTHER" id="PTHR36973">
    <property type="entry name" value="SLL1456 PROTEIN-RELATED"/>
    <property type="match status" value="1"/>
</dbReference>
<evidence type="ECO:0000259" key="1">
    <source>
        <dbReference type="Pfam" id="PF05050"/>
    </source>
</evidence>
<sequence length="260" mass="28627">MIIGTRIRKFLRIIQVPAFRRALMHGVAATVEHAGPLRGLSVASVLDIGANNGQFALLARHLWPAARISSFEPLADASARFSSVLGNDPSVNLFNVALGVERGEADFHVSRRADSSSMLAITNRQTAMFPGTEEISMIKVPVDRLDALLTANELRPPVLLKIDVQGFEIPVLEGSTGIIDRVDHVYCECSFKELYQGQALAHQVVRWLDDRGFALRGVYNLSYDGDGRAVQGDFLFERLIPAFQEERPFGHSSKSVPETV</sequence>